<dbReference type="Proteomes" id="UP000053029">
    <property type="component" value="Unassembled WGS sequence"/>
</dbReference>
<dbReference type="HOGENOM" id="CLU_1214794_0_0_1"/>
<feature type="compositionally biased region" description="Low complexity" evidence="1">
    <location>
        <begin position="45"/>
        <end position="77"/>
    </location>
</feature>
<gene>
    <name evidence="2" type="ORF">Z517_09303</name>
</gene>
<reference evidence="2 3" key="1">
    <citation type="submission" date="2015-01" db="EMBL/GenBank/DDBJ databases">
        <title>The Genome Sequence of Fonsecaea pedrosoi CBS 271.37.</title>
        <authorList>
            <consortium name="The Broad Institute Genomics Platform"/>
            <person name="Cuomo C."/>
            <person name="de Hoog S."/>
            <person name="Gorbushina A."/>
            <person name="Stielow B."/>
            <person name="Teixiera M."/>
            <person name="Abouelleil A."/>
            <person name="Chapman S.B."/>
            <person name="Priest M."/>
            <person name="Young S.K."/>
            <person name="Wortman J."/>
            <person name="Nusbaum C."/>
            <person name="Birren B."/>
        </authorList>
    </citation>
    <scope>NUCLEOTIDE SEQUENCE [LARGE SCALE GENOMIC DNA]</scope>
    <source>
        <strain evidence="2 3">CBS 271.37</strain>
    </source>
</reference>
<proteinExistence type="predicted"/>
<dbReference type="RefSeq" id="XP_013280667.1">
    <property type="nucleotide sequence ID" value="XM_013425213.1"/>
</dbReference>
<dbReference type="EMBL" id="KN846974">
    <property type="protein sequence ID" value="KIW76859.1"/>
    <property type="molecule type" value="Genomic_DNA"/>
</dbReference>
<dbReference type="GeneID" id="25308793"/>
<evidence type="ECO:0000313" key="3">
    <source>
        <dbReference type="Proteomes" id="UP000053029"/>
    </source>
</evidence>
<organism evidence="2 3">
    <name type="scientific">Fonsecaea pedrosoi CBS 271.37</name>
    <dbReference type="NCBI Taxonomy" id="1442368"/>
    <lineage>
        <taxon>Eukaryota</taxon>
        <taxon>Fungi</taxon>
        <taxon>Dikarya</taxon>
        <taxon>Ascomycota</taxon>
        <taxon>Pezizomycotina</taxon>
        <taxon>Eurotiomycetes</taxon>
        <taxon>Chaetothyriomycetidae</taxon>
        <taxon>Chaetothyriales</taxon>
        <taxon>Herpotrichiellaceae</taxon>
        <taxon>Fonsecaea</taxon>
    </lineage>
</organism>
<dbReference type="VEuPathDB" id="FungiDB:Z517_09303"/>
<protein>
    <submittedName>
        <fullName evidence="2">Uncharacterized protein</fullName>
    </submittedName>
</protein>
<evidence type="ECO:0000256" key="1">
    <source>
        <dbReference type="SAM" id="MobiDB-lite"/>
    </source>
</evidence>
<evidence type="ECO:0000313" key="2">
    <source>
        <dbReference type="EMBL" id="KIW76859.1"/>
    </source>
</evidence>
<sequence>MARDIDVSSFHLTVAPWKLPSALRKDDSWTKTLHDRFDHTEHPLTTTTTTTTTPFTSGTGSSTASTSAVGTSTTTTGELAHVEDVPDHRLQRLRLRVCIERRARASSTQSRQVRVGYMSTTTVVLLPLRRALQVPEAAHTLLRETDKTSGRTWETCKVQYGLIYRKQQARLLVPLLYESRLQPRNISLFFLMVSSCTRARRGGPSSGTTIDDFKNALTKGMRGIDPSR</sequence>
<accession>A0A0D2GWX4</accession>
<name>A0A0D2GWX4_9EURO</name>
<keyword evidence="3" id="KW-1185">Reference proteome</keyword>
<dbReference type="AlphaFoldDB" id="A0A0D2GWX4"/>
<feature type="region of interest" description="Disordered" evidence="1">
    <location>
        <begin position="40"/>
        <end position="83"/>
    </location>
</feature>